<comment type="caution">
    <text evidence="4">The sequence shown here is derived from an EMBL/GenBank/DDBJ whole genome shotgun (WGS) entry which is preliminary data.</text>
</comment>
<dbReference type="GO" id="GO:0019136">
    <property type="term" value="F:deoxynucleoside kinase activity"/>
    <property type="evidence" value="ECO:0007669"/>
    <property type="project" value="InterPro"/>
</dbReference>
<feature type="domain" description="Deoxynucleoside kinase" evidence="3">
    <location>
        <begin position="3"/>
        <end position="195"/>
    </location>
</feature>
<dbReference type="SMR" id="A0A0N0ZQM9"/>
<dbReference type="Gene3D" id="3.40.50.300">
    <property type="entry name" value="P-loop containing nucleotide triphosphate hydrolases"/>
    <property type="match status" value="1"/>
</dbReference>
<gene>
    <name evidence="4" type="ORF">AN926_09125</name>
</gene>
<dbReference type="Proteomes" id="UP000053099">
    <property type="component" value="Unassembled WGS sequence"/>
</dbReference>
<dbReference type="PATRIC" id="fig|37636.3.peg.1019"/>
<dbReference type="InterPro" id="IPR050566">
    <property type="entry name" value="Deoxyribonucleoside_kinase"/>
</dbReference>
<dbReference type="InterPro" id="IPR031314">
    <property type="entry name" value="DNK_dom"/>
</dbReference>
<dbReference type="GO" id="GO:0005524">
    <property type="term" value="F:ATP binding"/>
    <property type="evidence" value="ECO:0007669"/>
    <property type="project" value="UniProtKB-KW"/>
</dbReference>
<evidence type="ECO:0000313" key="4">
    <source>
        <dbReference type="EMBL" id="KPD28276.1"/>
    </source>
</evidence>
<dbReference type="PIRSF" id="PIRSF000705">
    <property type="entry name" value="DNK"/>
    <property type="match status" value="1"/>
</dbReference>
<dbReference type="InterPro" id="IPR002624">
    <property type="entry name" value="DCK/DGK"/>
</dbReference>
<dbReference type="Pfam" id="PF01712">
    <property type="entry name" value="dNK"/>
    <property type="match status" value="1"/>
</dbReference>
<proteinExistence type="predicted"/>
<accession>A0A0N0ZQM9</accession>
<organism evidence="4 5">
    <name type="scientific">Thermus scotoductus</name>
    <dbReference type="NCBI Taxonomy" id="37636"/>
    <lineage>
        <taxon>Bacteria</taxon>
        <taxon>Thermotogati</taxon>
        <taxon>Deinococcota</taxon>
        <taxon>Deinococci</taxon>
        <taxon>Thermales</taxon>
        <taxon>Thermaceae</taxon>
        <taxon>Thermus</taxon>
    </lineage>
</organism>
<protein>
    <submittedName>
        <fullName evidence="4">Deoxyguanosine kinase</fullName>
    </submittedName>
</protein>
<feature type="active site" description="Proton acceptor" evidence="1">
    <location>
        <position position="80"/>
    </location>
</feature>
<keyword evidence="4" id="KW-0418">Kinase</keyword>
<name>A0A0N0ZQM9_THESC</name>
<dbReference type="EMBL" id="LJJR01000028">
    <property type="protein sequence ID" value="KPD28276.1"/>
    <property type="molecule type" value="Genomic_DNA"/>
</dbReference>
<feature type="binding site" evidence="2">
    <location>
        <begin position="132"/>
        <end position="136"/>
    </location>
    <ligand>
        <name>ATP</name>
        <dbReference type="ChEBI" id="CHEBI:30616"/>
    </ligand>
</feature>
<dbReference type="SUPFAM" id="SSF52540">
    <property type="entry name" value="P-loop containing nucleoside triphosphate hydrolases"/>
    <property type="match status" value="1"/>
</dbReference>
<reference evidence="4 5" key="1">
    <citation type="submission" date="2015-09" db="EMBL/GenBank/DDBJ databases">
        <title>Draft genome sequence of Thermus scotoductus strain K1 isolated from a geothermal spring in Nagorno-Karabakh, Armenia.</title>
        <authorList>
            <person name="Saghatelyan A."/>
            <person name="Poghosyan L."/>
            <person name="Panosyan H."/>
            <person name="Birkeland N.-K."/>
        </authorList>
    </citation>
    <scope>NUCLEOTIDE SEQUENCE [LARGE SCALE GENOMIC DNA]</scope>
    <source>
        <strain evidence="4 5">K1</strain>
    </source>
</reference>
<keyword evidence="4" id="KW-0808">Transferase</keyword>
<keyword evidence="2" id="KW-0547">Nucleotide-binding</keyword>
<evidence type="ECO:0000259" key="3">
    <source>
        <dbReference type="Pfam" id="PF01712"/>
    </source>
</evidence>
<keyword evidence="2" id="KW-0067">ATP-binding</keyword>
<dbReference type="GO" id="GO:0005737">
    <property type="term" value="C:cytoplasm"/>
    <property type="evidence" value="ECO:0007669"/>
    <property type="project" value="TreeGrafter"/>
</dbReference>
<sequence>MYIAIEGPIGAGKTTLARLLAQRFGAEPLLEVVEENPFLSLFYQDRKRYAFKTQVFFLLSRYRQLSRLRERPLFGGVVADYLFDKDAIFASLNLEGPEWDLYLDLYRELSLKLPPPDLTVYLRAPVLVLLERIRKRGRPFEEGMDPTYLEALSEAYERHFARYAHPLLVLEADQLDYSQPGPDQDRVVALVKTHLAQDGRTA</sequence>
<evidence type="ECO:0000256" key="2">
    <source>
        <dbReference type="PIRSR" id="PIRSR000705-3"/>
    </source>
</evidence>
<dbReference type="PANTHER" id="PTHR10513">
    <property type="entry name" value="DEOXYNUCLEOSIDE KINASE"/>
    <property type="match status" value="1"/>
</dbReference>
<dbReference type="AlphaFoldDB" id="A0A0N0ZQM9"/>
<evidence type="ECO:0000256" key="1">
    <source>
        <dbReference type="PIRSR" id="PIRSR000705-1"/>
    </source>
</evidence>
<dbReference type="PANTHER" id="PTHR10513:SF46">
    <property type="entry name" value="DEOXYGUANOSINE KINASE"/>
    <property type="match status" value="1"/>
</dbReference>
<evidence type="ECO:0000313" key="5">
    <source>
        <dbReference type="Proteomes" id="UP000053099"/>
    </source>
</evidence>
<dbReference type="InterPro" id="IPR027417">
    <property type="entry name" value="P-loop_NTPase"/>
</dbReference>
<feature type="binding site" evidence="2">
    <location>
        <begin position="7"/>
        <end position="15"/>
    </location>
    <ligand>
        <name>ATP</name>
        <dbReference type="ChEBI" id="CHEBI:30616"/>
    </ligand>
</feature>
<dbReference type="CDD" id="cd01673">
    <property type="entry name" value="dNK"/>
    <property type="match status" value="1"/>
</dbReference>